<protein>
    <submittedName>
        <fullName evidence="3">Uncharacterized protein</fullName>
    </submittedName>
</protein>
<name>A0A7E4V6K4_PANRE</name>
<evidence type="ECO:0000256" key="1">
    <source>
        <dbReference type="SAM" id="MobiDB-lite"/>
    </source>
</evidence>
<sequence length="91" mass="9684">MSGNKSTSVPKEAVEAVAVRGTPQAESERPEAEGDQAPSADRCRGKRQVEASPPPHPCTPQPSVRRVFGLQLVFDAAAPPPRPRLPHVSLP</sequence>
<keyword evidence="2" id="KW-1185">Reference proteome</keyword>
<dbReference type="AlphaFoldDB" id="A0A7E4V6K4"/>
<evidence type="ECO:0000313" key="3">
    <source>
        <dbReference type="WBParaSite" id="Pan_g17160.t1"/>
    </source>
</evidence>
<organism evidence="2 3">
    <name type="scientific">Panagrellus redivivus</name>
    <name type="common">Microworm</name>
    <dbReference type="NCBI Taxonomy" id="6233"/>
    <lineage>
        <taxon>Eukaryota</taxon>
        <taxon>Metazoa</taxon>
        <taxon>Ecdysozoa</taxon>
        <taxon>Nematoda</taxon>
        <taxon>Chromadorea</taxon>
        <taxon>Rhabditida</taxon>
        <taxon>Tylenchina</taxon>
        <taxon>Panagrolaimomorpha</taxon>
        <taxon>Panagrolaimoidea</taxon>
        <taxon>Panagrolaimidae</taxon>
        <taxon>Panagrellus</taxon>
    </lineage>
</organism>
<dbReference type="Proteomes" id="UP000492821">
    <property type="component" value="Unassembled WGS sequence"/>
</dbReference>
<accession>A0A7E4V6K4</accession>
<proteinExistence type="predicted"/>
<dbReference type="WBParaSite" id="Pan_g17160.t1">
    <property type="protein sequence ID" value="Pan_g17160.t1"/>
    <property type="gene ID" value="Pan_g17160"/>
</dbReference>
<reference evidence="2" key="1">
    <citation type="journal article" date="2013" name="Genetics">
        <title>The draft genome and transcriptome of Panagrellus redivivus are shaped by the harsh demands of a free-living lifestyle.</title>
        <authorList>
            <person name="Srinivasan J."/>
            <person name="Dillman A.R."/>
            <person name="Macchietto M.G."/>
            <person name="Heikkinen L."/>
            <person name="Lakso M."/>
            <person name="Fracchia K.M."/>
            <person name="Antoshechkin I."/>
            <person name="Mortazavi A."/>
            <person name="Wong G."/>
            <person name="Sternberg P.W."/>
        </authorList>
    </citation>
    <scope>NUCLEOTIDE SEQUENCE [LARGE SCALE GENOMIC DNA]</scope>
    <source>
        <strain evidence="2">MT8872</strain>
    </source>
</reference>
<reference evidence="3" key="2">
    <citation type="submission" date="2020-10" db="UniProtKB">
        <authorList>
            <consortium name="WormBaseParasite"/>
        </authorList>
    </citation>
    <scope>IDENTIFICATION</scope>
</reference>
<feature type="region of interest" description="Disordered" evidence="1">
    <location>
        <begin position="1"/>
        <end position="63"/>
    </location>
</feature>
<evidence type="ECO:0000313" key="2">
    <source>
        <dbReference type="Proteomes" id="UP000492821"/>
    </source>
</evidence>